<sequence length="159" mass="18834">MTLVYVMHPNMEQSTRCKEVLEHIKKQQNVTIRYVQETFKFTEQSVKEEQEAMLKADQIVFLYPVYWWALPGHAKMFVDKVFLPTFAYVYGVPHHAKLHNKKFRAIMTTGGPSKFYQDTSILTTNMKQIYGEYMGMQVQEPFIYFSDQTTEDLKQLKLE</sequence>
<feature type="domain" description="Flavodoxin-like fold" evidence="2">
    <location>
        <begin position="3"/>
        <end position="147"/>
    </location>
</feature>
<accession>A0A146KDC7</accession>
<dbReference type="EMBL" id="GDID01003110">
    <property type="protein sequence ID" value="JAP93496.1"/>
    <property type="molecule type" value="Transcribed_RNA"/>
</dbReference>
<protein>
    <submittedName>
        <fullName evidence="3">NADPH oxidoreductase</fullName>
    </submittedName>
</protein>
<dbReference type="PANTHER" id="PTHR47307:SF1">
    <property type="entry name" value="GLUTATHIONE-REGULATED POTASSIUM-EFFLUX SYSTEM ANCILLARY PROTEIN KEFG"/>
    <property type="match status" value="1"/>
</dbReference>
<dbReference type="InterPro" id="IPR029039">
    <property type="entry name" value="Flavoprotein-like_sf"/>
</dbReference>
<proteinExistence type="predicted"/>
<reference evidence="3" key="1">
    <citation type="submission" date="2015-07" db="EMBL/GenBank/DDBJ databases">
        <title>Adaptation to a free-living lifestyle via gene acquisitions in the diplomonad Trepomonas sp. PC1.</title>
        <authorList>
            <person name="Xu F."/>
            <person name="Jerlstrom-Hultqvist J."/>
            <person name="Kolisko M."/>
            <person name="Simpson A.G.B."/>
            <person name="Roger A.J."/>
            <person name="Svard S.G."/>
            <person name="Andersson J.O."/>
        </authorList>
    </citation>
    <scope>NUCLEOTIDE SEQUENCE</scope>
    <source>
        <strain evidence="3">PC1</strain>
    </source>
</reference>
<evidence type="ECO:0000313" key="3">
    <source>
        <dbReference type="EMBL" id="JAP93496.1"/>
    </source>
</evidence>
<evidence type="ECO:0000259" key="2">
    <source>
        <dbReference type="Pfam" id="PF02525"/>
    </source>
</evidence>
<name>A0A146KDC7_9EUKA</name>
<dbReference type="InterPro" id="IPR003680">
    <property type="entry name" value="Flavodoxin_fold"/>
</dbReference>
<keyword evidence="1" id="KW-0560">Oxidoreductase</keyword>
<dbReference type="InterPro" id="IPR046980">
    <property type="entry name" value="KefG/KefF"/>
</dbReference>
<organism evidence="3">
    <name type="scientific">Trepomonas sp. PC1</name>
    <dbReference type="NCBI Taxonomy" id="1076344"/>
    <lineage>
        <taxon>Eukaryota</taxon>
        <taxon>Metamonada</taxon>
        <taxon>Diplomonadida</taxon>
        <taxon>Hexamitidae</taxon>
        <taxon>Hexamitinae</taxon>
        <taxon>Trepomonas</taxon>
    </lineage>
</organism>
<gene>
    <name evidence="3" type="ORF">TPC1_14212</name>
</gene>
<dbReference type="SUPFAM" id="SSF52218">
    <property type="entry name" value="Flavoproteins"/>
    <property type="match status" value="1"/>
</dbReference>
<evidence type="ECO:0000256" key="1">
    <source>
        <dbReference type="ARBA" id="ARBA00023002"/>
    </source>
</evidence>
<dbReference type="Pfam" id="PF02525">
    <property type="entry name" value="Flavodoxin_2"/>
    <property type="match status" value="1"/>
</dbReference>
<dbReference type="AlphaFoldDB" id="A0A146KDC7"/>
<dbReference type="GO" id="GO:0016491">
    <property type="term" value="F:oxidoreductase activity"/>
    <property type="evidence" value="ECO:0007669"/>
    <property type="project" value="UniProtKB-KW"/>
</dbReference>
<dbReference type="PANTHER" id="PTHR47307">
    <property type="entry name" value="GLUTATHIONE-REGULATED POTASSIUM-EFFLUX SYSTEM ANCILLARY PROTEIN KEFG"/>
    <property type="match status" value="1"/>
</dbReference>
<dbReference type="Gene3D" id="3.40.50.360">
    <property type="match status" value="1"/>
</dbReference>